<keyword evidence="1" id="KW-0812">Transmembrane</keyword>
<feature type="domain" description="Alginate export" evidence="2">
    <location>
        <begin position="105"/>
        <end position="487"/>
    </location>
</feature>
<accession>E4MUB3</accession>
<proteinExistence type="predicted"/>
<dbReference type="Proteomes" id="UP000005391">
    <property type="component" value="Unassembled WGS sequence"/>
</dbReference>
<feature type="transmembrane region" description="Helical" evidence="1">
    <location>
        <begin position="46"/>
        <end position="63"/>
    </location>
</feature>
<evidence type="ECO:0000256" key="1">
    <source>
        <dbReference type="SAM" id="Phobius"/>
    </source>
</evidence>
<comment type="caution">
    <text evidence="3">The sequence shown here is derived from an EMBL/GenBank/DDBJ whole genome shotgun (WGS) entry which is preliminary data.</text>
</comment>
<evidence type="ECO:0000313" key="4">
    <source>
        <dbReference type="Proteomes" id="UP000005391"/>
    </source>
</evidence>
<dbReference type="InterPro" id="IPR053728">
    <property type="entry name" value="Alginate_Permeability_Chnl"/>
</dbReference>
<protein>
    <recommendedName>
        <fullName evidence="2">Alginate export domain-containing protein</fullName>
    </recommendedName>
</protein>
<dbReference type="Gene3D" id="2.40.160.100">
    <property type="match status" value="1"/>
</dbReference>
<evidence type="ECO:0000313" key="3">
    <source>
        <dbReference type="EMBL" id="EFS96653.1"/>
    </source>
</evidence>
<dbReference type="HOGENOM" id="CLU_038567_0_0_10"/>
<organism evidence="3 4">
    <name type="scientific">Capnocytophaga ochracea F0287</name>
    <dbReference type="NCBI Taxonomy" id="873517"/>
    <lineage>
        <taxon>Bacteria</taxon>
        <taxon>Pseudomonadati</taxon>
        <taxon>Bacteroidota</taxon>
        <taxon>Flavobacteriia</taxon>
        <taxon>Flavobacteriales</taxon>
        <taxon>Flavobacteriaceae</taxon>
        <taxon>Capnocytophaga</taxon>
    </lineage>
</organism>
<keyword evidence="1" id="KW-0472">Membrane</keyword>
<dbReference type="InterPro" id="IPR025388">
    <property type="entry name" value="Alginate_export_dom"/>
</dbReference>
<dbReference type="SUPFAM" id="SSF56935">
    <property type="entry name" value="Porins"/>
    <property type="match status" value="1"/>
</dbReference>
<dbReference type="Pfam" id="PF13372">
    <property type="entry name" value="Alginate_exp"/>
    <property type="match status" value="1"/>
</dbReference>
<gene>
    <name evidence="3" type="ORF">HMPREF1977_1973</name>
</gene>
<evidence type="ECO:0000259" key="2">
    <source>
        <dbReference type="Pfam" id="PF13372"/>
    </source>
</evidence>
<dbReference type="AlphaFoldDB" id="E4MUB3"/>
<dbReference type="eggNOG" id="COG3203">
    <property type="taxonomic scope" value="Bacteria"/>
</dbReference>
<feature type="transmembrane region" description="Helical" evidence="1">
    <location>
        <begin position="12"/>
        <end position="34"/>
    </location>
</feature>
<dbReference type="EMBL" id="AEOH01000046">
    <property type="protein sequence ID" value="EFS96653.1"/>
    <property type="molecule type" value="Genomic_DNA"/>
</dbReference>
<sequence length="513" mass="57127">MQKKIKTYPYFIVILNKKLWSCILFSVFYPILNVKHFKNTILMKKHLLSFFALGTAFVLYPTLATAQVENPPALNEGVPPPQPPMEEMMTPPPPPPADNEFTLLAQIRPRFEYRNGAYRPLVEGESPAILTNNRVRLNFDYKHSDRLHLYVSLQNVNVWGQAQQIQAVDRTGGMSVFEAYAEFPLINTLSAKVGRQVIALDDDRIFGSLDWHPAGRSHDAVNLNWTPSEKWTLRGFFAYNQSGSTVTPTLNVNTPSGQNFTPKLGQDYQHLQALHAHYSISEAHQLSLLFANLGYRTNDSTDQNMQTFGAHYTGKSNQLTYGASAYMQTGKNAVGADKSAYMFAVNAGYKFSPIFGLTAGIDYLSGNASDDTSGKDKVFNPFSGTNHKFYGFMDYYYVGAPGSNAAPSAGLLNPYLSANVRTGEKSNLSATFHYFAPAAKFEDGGKKHSSYGSEIDLVYNLKVQPFIGLQVGYSTYFANDGTKALKGTANQRGYQDWFWCSLNINPKLFSAIF</sequence>
<name>E4MUB3_CAPOC</name>
<reference evidence="3 4" key="1">
    <citation type="submission" date="2010-10" db="EMBL/GenBank/DDBJ databases">
        <authorList>
            <person name="Muzny D."/>
            <person name="Qin X."/>
            <person name="Deng J."/>
            <person name="Jiang H."/>
            <person name="Liu Y."/>
            <person name="Qu J."/>
            <person name="Song X.-Z."/>
            <person name="Zhang L."/>
            <person name="Thornton R."/>
            <person name="Coyle M."/>
            <person name="Francisco L."/>
            <person name="Jackson L."/>
            <person name="Javaid M."/>
            <person name="Korchina V."/>
            <person name="Kovar C."/>
            <person name="Mata R."/>
            <person name="Mathew T."/>
            <person name="Ngo R."/>
            <person name="Nguyen L."/>
            <person name="Nguyen N."/>
            <person name="Okwuonu G."/>
            <person name="Ongeri F."/>
            <person name="Pham C."/>
            <person name="Simmons D."/>
            <person name="Wilczek-Boney K."/>
            <person name="Hale W."/>
            <person name="Jakkamsetti A."/>
            <person name="Pham P."/>
            <person name="Ruth R."/>
            <person name="San Lucas F."/>
            <person name="Warren J."/>
            <person name="Zhang J."/>
            <person name="Zhao Z."/>
            <person name="Zhou C."/>
            <person name="Zhu D."/>
            <person name="Lee S."/>
            <person name="Bess C."/>
            <person name="Blankenburg K."/>
            <person name="Forbes L."/>
            <person name="Fu Q."/>
            <person name="Gubbala S."/>
            <person name="Hirani K."/>
            <person name="Jayaseelan J.C."/>
            <person name="Lara F."/>
            <person name="Munidasa M."/>
            <person name="Palculict T."/>
            <person name="Patil S."/>
            <person name="Pu L.-L."/>
            <person name="Saada N."/>
            <person name="Tang L."/>
            <person name="Weissenberger G."/>
            <person name="Zhu Y."/>
            <person name="Hemphill L."/>
            <person name="Shang Y."/>
            <person name="Youmans B."/>
            <person name="Ayvaz T."/>
            <person name="Ross M."/>
            <person name="Santibanez J."/>
            <person name="Aqrawi P."/>
            <person name="Gross S."/>
            <person name="Joshi V."/>
            <person name="Fowler G."/>
            <person name="Nazareth L."/>
            <person name="Reid J."/>
            <person name="Worley K."/>
            <person name="Petrosino J."/>
            <person name="Highlander S."/>
            <person name="Gibbs R."/>
        </authorList>
    </citation>
    <scope>NUCLEOTIDE SEQUENCE [LARGE SCALE GENOMIC DNA]</scope>
    <source>
        <strain evidence="3 4">F0287</strain>
    </source>
</reference>
<keyword evidence="1" id="KW-1133">Transmembrane helix</keyword>